<name>R7RYX2_PUNST</name>
<reference evidence="9" key="1">
    <citation type="journal article" date="2012" name="Science">
        <title>The Paleozoic origin of enzymatic lignin decomposition reconstructed from 31 fungal genomes.</title>
        <authorList>
            <person name="Floudas D."/>
            <person name="Binder M."/>
            <person name="Riley R."/>
            <person name="Barry K."/>
            <person name="Blanchette R.A."/>
            <person name="Henrissat B."/>
            <person name="Martinez A.T."/>
            <person name="Otillar R."/>
            <person name="Spatafora J.W."/>
            <person name="Yadav J.S."/>
            <person name="Aerts A."/>
            <person name="Benoit I."/>
            <person name="Boyd A."/>
            <person name="Carlson A."/>
            <person name="Copeland A."/>
            <person name="Coutinho P.M."/>
            <person name="de Vries R.P."/>
            <person name="Ferreira P."/>
            <person name="Findley K."/>
            <person name="Foster B."/>
            <person name="Gaskell J."/>
            <person name="Glotzer D."/>
            <person name="Gorecki P."/>
            <person name="Heitman J."/>
            <person name="Hesse C."/>
            <person name="Hori C."/>
            <person name="Igarashi K."/>
            <person name="Jurgens J.A."/>
            <person name="Kallen N."/>
            <person name="Kersten P."/>
            <person name="Kohler A."/>
            <person name="Kuees U."/>
            <person name="Kumar T.K.A."/>
            <person name="Kuo A."/>
            <person name="LaButti K."/>
            <person name="Larrondo L.F."/>
            <person name="Lindquist E."/>
            <person name="Ling A."/>
            <person name="Lombard V."/>
            <person name="Lucas S."/>
            <person name="Lundell T."/>
            <person name="Martin R."/>
            <person name="McLaughlin D.J."/>
            <person name="Morgenstern I."/>
            <person name="Morin E."/>
            <person name="Murat C."/>
            <person name="Nagy L.G."/>
            <person name="Nolan M."/>
            <person name="Ohm R.A."/>
            <person name="Patyshakuliyeva A."/>
            <person name="Rokas A."/>
            <person name="Ruiz-Duenas F.J."/>
            <person name="Sabat G."/>
            <person name="Salamov A."/>
            <person name="Samejima M."/>
            <person name="Schmutz J."/>
            <person name="Slot J.C."/>
            <person name="St John F."/>
            <person name="Stenlid J."/>
            <person name="Sun H."/>
            <person name="Sun S."/>
            <person name="Syed K."/>
            <person name="Tsang A."/>
            <person name="Wiebenga A."/>
            <person name="Young D."/>
            <person name="Pisabarro A."/>
            <person name="Eastwood D.C."/>
            <person name="Martin F."/>
            <person name="Cullen D."/>
            <person name="Grigoriev I.V."/>
            <person name="Hibbett D.S."/>
        </authorList>
    </citation>
    <scope>NUCLEOTIDE SEQUENCE [LARGE SCALE GENOMIC DNA]</scope>
    <source>
        <strain evidence="9">HHB-11173 SS5</strain>
    </source>
</reference>
<proteinExistence type="inferred from homology"/>
<evidence type="ECO:0000256" key="6">
    <source>
        <dbReference type="ARBA" id="ARBA00023136"/>
    </source>
</evidence>
<dbReference type="InterPro" id="IPR051788">
    <property type="entry name" value="MFS_Transporter"/>
</dbReference>
<dbReference type="PANTHER" id="PTHR23514:SF3">
    <property type="entry name" value="BYPASS OF STOP CODON PROTEIN 6"/>
    <property type="match status" value="1"/>
</dbReference>
<evidence type="ECO:0000256" key="5">
    <source>
        <dbReference type="ARBA" id="ARBA00022989"/>
    </source>
</evidence>
<feature type="non-terminal residue" evidence="8">
    <location>
        <position position="1"/>
    </location>
</feature>
<dbReference type="GeneID" id="18885815"/>
<keyword evidence="3" id="KW-0813">Transport</keyword>
<evidence type="ECO:0000256" key="7">
    <source>
        <dbReference type="SAM" id="Phobius"/>
    </source>
</evidence>
<dbReference type="EMBL" id="JH687645">
    <property type="protein sequence ID" value="EIN03315.1"/>
    <property type="molecule type" value="Genomic_DNA"/>
</dbReference>
<organism evidence="8 9">
    <name type="scientific">Punctularia strigosozonata (strain HHB-11173)</name>
    <name type="common">White-rot fungus</name>
    <dbReference type="NCBI Taxonomy" id="741275"/>
    <lineage>
        <taxon>Eukaryota</taxon>
        <taxon>Fungi</taxon>
        <taxon>Dikarya</taxon>
        <taxon>Basidiomycota</taxon>
        <taxon>Agaricomycotina</taxon>
        <taxon>Agaricomycetes</taxon>
        <taxon>Corticiales</taxon>
        <taxon>Punctulariaceae</taxon>
        <taxon>Punctularia</taxon>
    </lineage>
</organism>
<dbReference type="SUPFAM" id="SSF103473">
    <property type="entry name" value="MFS general substrate transporter"/>
    <property type="match status" value="1"/>
</dbReference>
<dbReference type="PANTHER" id="PTHR23514">
    <property type="entry name" value="BYPASS OF STOP CODON PROTEIN 6"/>
    <property type="match status" value="1"/>
</dbReference>
<sequence length="98" mass="10397">LEMVVWFVPSLVGSAVSVSLVGVLLGPFYPIVMNHAGRILPRWLLTGCIGWIAGSGQASSAILPFITGAIAQKVGIKTLQPVLVSMMVLMIVLWVLVP</sequence>
<dbReference type="OrthoDB" id="413079at2759"/>
<evidence type="ECO:0000256" key="3">
    <source>
        <dbReference type="ARBA" id="ARBA00022448"/>
    </source>
</evidence>
<evidence type="ECO:0000313" key="8">
    <source>
        <dbReference type="EMBL" id="EIN03315.1"/>
    </source>
</evidence>
<keyword evidence="6 7" id="KW-0472">Membrane</keyword>
<evidence type="ECO:0008006" key="10">
    <source>
        <dbReference type="Google" id="ProtNLM"/>
    </source>
</evidence>
<accession>R7RYX2</accession>
<keyword evidence="9" id="KW-1185">Reference proteome</keyword>
<evidence type="ECO:0000256" key="2">
    <source>
        <dbReference type="ARBA" id="ARBA00008335"/>
    </source>
</evidence>
<dbReference type="AlphaFoldDB" id="R7RYX2"/>
<evidence type="ECO:0000313" key="9">
    <source>
        <dbReference type="Proteomes" id="UP000054196"/>
    </source>
</evidence>
<protein>
    <recommendedName>
        <fullName evidence="10">Major facilitator superfamily (MFS) profile domain-containing protein</fullName>
    </recommendedName>
</protein>
<dbReference type="HOGENOM" id="CLU_021993_4_1_1"/>
<dbReference type="eggNOG" id="ENOG502QQA7">
    <property type="taxonomic scope" value="Eukaryota"/>
</dbReference>
<dbReference type="RefSeq" id="XP_007389456.1">
    <property type="nucleotide sequence ID" value="XM_007389394.1"/>
</dbReference>
<dbReference type="GO" id="GO:0016020">
    <property type="term" value="C:membrane"/>
    <property type="evidence" value="ECO:0007669"/>
    <property type="project" value="TreeGrafter"/>
</dbReference>
<dbReference type="GO" id="GO:0012505">
    <property type="term" value="C:endomembrane system"/>
    <property type="evidence" value="ECO:0007669"/>
    <property type="project" value="UniProtKB-SubCell"/>
</dbReference>
<dbReference type="KEGG" id="psq:PUNSTDRAFT_78402"/>
<feature type="transmembrane region" description="Helical" evidence="7">
    <location>
        <begin position="78"/>
        <end position="97"/>
    </location>
</feature>
<comment type="subcellular location">
    <subcellularLocation>
        <location evidence="1">Endomembrane system</location>
        <topology evidence="1">Multi-pass membrane protein</topology>
    </subcellularLocation>
</comment>
<gene>
    <name evidence="8" type="ORF">PUNSTDRAFT_78402</name>
</gene>
<comment type="similarity">
    <text evidence="2">Belongs to the major facilitator superfamily.</text>
</comment>
<evidence type="ECO:0000256" key="1">
    <source>
        <dbReference type="ARBA" id="ARBA00004127"/>
    </source>
</evidence>
<dbReference type="Proteomes" id="UP000054196">
    <property type="component" value="Unassembled WGS sequence"/>
</dbReference>
<feature type="transmembrane region" description="Helical" evidence="7">
    <location>
        <begin position="43"/>
        <end position="66"/>
    </location>
</feature>
<dbReference type="OMA" id="GAVGWIC"/>
<keyword evidence="5 7" id="KW-1133">Transmembrane helix</keyword>
<feature type="transmembrane region" description="Helical" evidence="7">
    <location>
        <begin position="6"/>
        <end position="31"/>
    </location>
</feature>
<keyword evidence="4 7" id="KW-0812">Transmembrane</keyword>
<dbReference type="InterPro" id="IPR036259">
    <property type="entry name" value="MFS_trans_sf"/>
</dbReference>
<evidence type="ECO:0000256" key="4">
    <source>
        <dbReference type="ARBA" id="ARBA00022692"/>
    </source>
</evidence>